<evidence type="ECO:0000259" key="1">
    <source>
        <dbReference type="Pfam" id="PF13391"/>
    </source>
</evidence>
<organism evidence="2 3">
    <name type="scientific">Sinorhizobium chiapasense</name>
    <dbReference type="NCBI Taxonomy" id="501572"/>
    <lineage>
        <taxon>Bacteria</taxon>
        <taxon>Pseudomonadati</taxon>
        <taxon>Pseudomonadota</taxon>
        <taxon>Alphaproteobacteria</taxon>
        <taxon>Hyphomicrobiales</taxon>
        <taxon>Rhizobiaceae</taxon>
        <taxon>Sinorhizobium/Ensifer group</taxon>
        <taxon>Sinorhizobium</taxon>
    </lineage>
</organism>
<dbReference type="RefSeq" id="WP_331373239.1">
    <property type="nucleotide sequence ID" value="NZ_CP133148.1"/>
</dbReference>
<reference evidence="2" key="1">
    <citation type="submission" date="2023-08" db="EMBL/GenBank/DDBJ databases">
        <title>Complete genome sequence of Sinorhizobium chiapanecum ITTG S70 isolated from Acaciella angustissima nodules in Chiapas-Mexico.</title>
        <authorList>
            <person name="Rincon-Rosales R."/>
            <person name="Rogel M.A."/>
            <person name="Rincon-Medina C.I."/>
            <person name="Guerrero G."/>
            <person name="Manzano-Gomez L.A."/>
            <person name="Lopez-Lopez A."/>
            <person name="Rincon Molina F.A."/>
            <person name="Martinez-Romero E."/>
        </authorList>
    </citation>
    <scope>NUCLEOTIDE SEQUENCE</scope>
    <source>
        <strain evidence="2">ITTG S70</strain>
    </source>
</reference>
<keyword evidence="2" id="KW-0540">Nuclease</keyword>
<sequence length="391" mass="43369">MPFHEQPGLLFTRATVQEALQVPDDLRGGDWDTGYTQYQDEFFIFCNIGVAGRTGHDYDNYWDGETLVWRAKRGTNVSQPQIARLASERYPVHIFYRYEDRAPFVYAGQGRVTQVLDTQPVTIHWTFADRNANPELPAALGSAGFTLDPPGVHTQRATRGRLVIYAKRLTTSFPLVIGPDWEQLMTELISAGGLRPDDRFYYHNSTMRSFPQRLNGGTGEIPYGLDFGFDGATALSKFLSVLTAAQPSVLPVPSPGAVEVDPVTETEVTRAARLGQQKFRSGLLERYKGRCALTSIDMPEVLRASHIKPWSKSSGTERLDADNGLLLVVHLDSLFDRGLISFDDEGVILISALMSGGTRKAFGLDLSLRLTGLTEGNRAYLKHHRASVFVG</sequence>
<dbReference type="Pfam" id="PF13391">
    <property type="entry name" value="HNH_2"/>
    <property type="match status" value="1"/>
</dbReference>
<dbReference type="InterPro" id="IPR003615">
    <property type="entry name" value="HNH_nuc"/>
</dbReference>
<dbReference type="Proteomes" id="UP001432360">
    <property type="component" value="Chromosome"/>
</dbReference>
<keyword evidence="2" id="KW-0255">Endonuclease</keyword>
<gene>
    <name evidence="2" type="ORF">RB548_01115</name>
</gene>
<keyword evidence="2" id="KW-0378">Hydrolase</keyword>
<dbReference type="GO" id="GO:0004519">
    <property type="term" value="F:endonuclease activity"/>
    <property type="evidence" value="ECO:0007669"/>
    <property type="project" value="UniProtKB-KW"/>
</dbReference>
<dbReference type="EC" id="3.1.-.-" evidence="2"/>
<proteinExistence type="predicted"/>
<feature type="domain" description="HNH nuclease" evidence="1">
    <location>
        <begin position="291"/>
        <end position="343"/>
    </location>
</feature>
<keyword evidence="3" id="KW-1185">Reference proteome</keyword>
<accession>A0ABZ2BD43</accession>
<dbReference type="EMBL" id="CP133148">
    <property type="protein sequence ID" value="WVT04045.1"/>
    <property type="molecule type" value="Genomic_DNA"/>
</dbReference>
<name>A0ABZ2BD43_9HYPH</name>
<evidence type="ECO:0000313" key="3">
    <source>
        <dbReference type="Proteomes" id="UP001432360"/>
    </source>
</evidence>
<evidence type="ECO:0000313" key="2">
    <source>
        <dbReference type="EMBL" id="WVT04045.1"/>
    </source>
</evidence>
<dbReference type="GO" id="GO:0016787">
    <property type="term" value="F:hydrolase activity"/>
    <property type="evidence" value="ECO:0007669"/>
    <property type="project" value="UniProtKB-KW"/>
</dbReference>
<protein>
    <submittedName>
        <fullName evidence="2">HNH endonuclease signature motif containing protein</fullName>
        <ecNumber evidence="2">3.1.-.-</ecNumber>
    </submittedName>
</protein>